<evidence type="ECO:0000313" key="3">
    <source>
        <dbReference type="EMBL" id="OMP07038.1"/>
    </source>
</evidence>
<feature type="region of interest" description="Disordered" evidence="1">
    <location>
        <begin position="316"/>
        <end position="358"/>
    </location>
</feature>
<proteinExistence type="predicted"/>
<comment type="caution">
    <text evidence="3">The sequence shown here is derived from an EMBL/GenBank/DDBJ whole genome shotgun (WGS) entry which is preliminary data.</text>
</comment>
<feature type="compositionally biased region" description="Low complexity" evidence="1">
    <location>
        <begin position="343"/>
        <end position="358"/>
    </location>
</feature>
<evidence type="ECO:0000256" key="2">
    <source>
        <dbReference type="SAM" id="Phobius"/>
    </source>
</evidence>
<keyword evidence="4" id="KW-1185">Reference proteome</keyword>
<dbReference type="Proteomes" id="UP000187203">
    <property type="component" value="Unassembled WGS sequence"/>
</dbReference>
<dbReference type="InterPro" id="IPR034572">
    <property type="entry name" value="MCD1"/>
</dbReference>
<gene>
    <name evidence="3" type="ORF">COLO4_07687</name>
</gene>
<sequence length="358" mass="40516">MASIWSLQFNSLPFQPLIWGWKHRLSSNGSALLLHHSLSQRPNLILLTTNRKFLLRAINDSVSSHDDQHSQNEPLYAAKPTLALHSKHPLASFRESVTSFPPVVFLMKRCSGNNFAIGLCIALAILVVSMRAYAARKSRQSRPGSVADLVRRGQLRSDRRGISRPLKYDDPFNNPLVKVGKSNSTVEMCGKLYRLAPVTLTEEQQAIHQKRRSRAYQWKRPTVFLKEGDSVPPDVDPDTVRWIPANHPFATTASDIDEDLAQNNVYQKHGVPFRIQAEHEALQKKLEALQSEEKLNNLFIDSRNAKDFQRPFKLNARPDELVEEGPLNNHTVESKPPKPERASNSIESNLSSEETQKP</sequence>
<dbReference type="PANTHER" id="PTHR36317">
    <property type="entry name" value="PROTEIN MULTIPLE CHLOROPLAST DIVISION SITE 1"/>
    <property type="match status" value="1"/>
</dbReference>
<dbReference type="STRING" id="93759.A0A1R3KJ56"/>
<dbReference type="GO" id="GO:0010020">
    <property type="term" value="P:chloroplast fission"/>
    <property type="evidence" value="ECO:0007669"/>
    <property type="project" value="InterPro"/>
</dbReference>
<evidence type="ECO:0008006" key="5">
    <source>
        <dbReference type="Google" id="ProtNLM"/>
    </source>
</evidence>
<name>A0A1R3KJ56_9ROSI</name>
<evidence type="ECO:0000313" key="4">
    <source>
        <dbReference type="Proteomes" id="UP000187203"/>
    </source>
</evidence>
<dbReference type="EMBL" id="AWUE01013435">
    <property type="protein sequence ID" value="OMP07038.1"/>
    <property type="molecule type" value="Genomic_DNA"/>
</dbReference>
<reference evidence="4" key="1">
    <citation type="submission" date="2013-09" db="EMBL/GenBank/DDBJ databases">
        <title>Corchorus olitorius genome sequencing.</title>
        <authorList>
            <person name="Alam M."/>
            <person name="Haque M.S."/>
            <person name="Islam M.S."/>
            <person name="Emdad E.M."/>
            <person name="Islam M.M."/>
            <person name="Ahmed B."/>
            <person name="Halim A."/>
            <person name="Hossen Q.M.M."/>
            <person name="Hossain M.Z."/>
            <person name="Ahmed R."/>
            <person name="Khan M.M."/>
            <person name="Islam R."/>
            <person name="Rashid M.M."/>
            <person name="Khan S.A."/>
            <person name="Rahman M.S."/>
            <person name="Alam M."/>
            <person name="Yahiya A.S."/>
            <person name="Khan M.S."/>
            <person name="Azam M.S."/>
            <person name="Haque T."/>
            <person name="Lashkar M.Z.H."/>
            <person name="Akhand A.I."/>
            <person name="Morshed G."/>
            <person name="Roy S."/>
            <person name="Uddin K.S."/>
            <person name="Rabeya T."/>
            <person name="Hossain A.S."/>
            <person name="Chowdhury A."/>
            <person name="Snigdha A.R."/>
            <person name="Mortoza M.S."/>
            <person name="Matin S.A."/>
            <person name="Hoque S.M.E."/>
            <person name="Islam M.K."/>
            <person name="Roy D.K."/>
            <person name="Haider R."/>
            <person name="Moosa M.M."/>
            <person name="Elias S.M."/>
            <person name="Hasan A.M."/>
            <person name="Jahan S."/>
            <person name="Shafiuddin M."/>
            <person name="Mahmood N."/>
            <person name="Shommy N.S."/>
        </authorList>
    </citation>
    <scope>NUCLEOTIDE SEQUENCE [LARGE SCALE GENOMIC DNA]</scope>
    <source>
        <strain evidence="4">cv. O-4</strain>
    </source>
</reference>
<keyword evidence="2" id="KW-1133">Transmembrane helix</keyword>
<keyword evidence="2" id="KW-0812">Transmembrane</keyword>
<protein>
    <recommendedName>
        <fullName evidence="5">Multiple chloroplast division site 1</fullName>
    </recommendedName>
</protein>
<dbReference type="OrthoDB" id="1927797at2759"/>
<dbReference type="GO" id="GO:0009706">
    <property type="term" value="C:chloroplast inner membrane"/>
    <property type="evidence" value="ECO:0007669"/>
    <property type="project" value="TreeGrafter"/>
</dbReference>
<accession>A0A1R3KJ56</accession>
<feature type="compositionally biased region" description="Basic and acidic residues" evidence="1">
    <location>
        <begin position="332"/>
        <end position="341"/>
    </location>
</feature>
<dbReference type="PANTHER" id="PTHR36317:SF1">
    <property type="entry name" value="PROTEIN MULTIPLE CHLOROPLAST DIVISION SITE 1"/>
    <property type="match status" value="1"/>
</dbReference>
<evidence type="ECO:0000256" key="1">
    <source>
        <dbReference type="SAM" id="MobiDB-lite"/>
    </source>
</evidence>
<feature type="transmembrane region" description="Helical" evidence="2">
    <location>
        <begin position="115"/>
        <end position="134"/>
    </location>
</feature>
<dbReference type="AlphaFoldDB" id="A0A1R3KJ56"/>
<keyword evidence="2" id="KW-0472">Membrane</keyword>
<organism evidence="3 4">
    <name type="scientific">Corchorus olitorius</name>
    <dbReference type="NCBI Taxonomy" id="93759"/>
    <lineage>
        <taxon>Eukaryota</taxon>
        <taxon>Viridiplantae</taxon>
        <taxon>Streptophyta</taxon>
        <taxon>Embryophyta</taxon>
        <taxon>Tracheophyta</taxon>
        <taxon>Spermatophyta</taxon>
        <taxon>Magnoliopsida</taxon>
        <taxon>eudicotyledons</taxon>
        <taxon>Gunneridae</taxon>
        <taxon>Pentapetalae</taxon>
        <taxon>rosids</taxon>
        <taxon>malvids</taxon>
        <taxon>Malvales</taxon>
        <taxon>Malvaceae</taxon>
        <taxon>Grewioideae</taxon>
        <taxon>Apeibeae</taxon>
        <taxon>Corchorus</taxon>
    </lineage>
</organism>